<dbReference type="PANTHER" id="PTHR44591:SF14">
    <property type="entry name" value="PROTEIN PILG"/>
    <property type="match status" value="1"/>
</dbReference>
<dbReference type="PROSITE" id="PS50110">
    <property type="entry name" value="RESPONSE_REGULATORY"/>
    <property type="match status" value="1"/>
</dbReference>
<keyword evidence="1 3" id="KW-0597">Phosphoprotein</keyword>
<dbReference type="AlphaFoldDB" id="A0A1N7JI21"/>
<evidence type="ECO:0000313" key="6">
    <source>
        <dbReference type="EMBL" id="SIS48906.1"/>
    </source>
</evidence>
<dbReference type="EMBL" id="FTOH01000002">
    <property type="protein sequence ID" value="SIS48906.1"/>
    <property type="molecule type" value="Genomic_DNA"/>
</dbReference>
<dbReference type="PANTHER" id="PTHR44591">
    <property type="entry name" value="STRESS RESPONSE REGULATOR PROTEIN 1"/>
    <property type="match status" value="1"/>
</dbReference>
<name>A0A1N7JI21_9GAMM</name>
<evidence type="ECO:0000259" key="5">
    <source>
        <dbReference type="PROSITE" id="PS50110"/>
    </source>
</evidence>
<feature type="region of interest" description="Disordered" evidence="4">
    <location>
        <begin position="150"/>
        <end position="199"/>
    </location>
</feature>
<evidence type="ECO:0000256" key="4">
    <source>
        <dbReference type="SAM" id="MobiDB-lite"/>
    </source>
</evidence>
<accession>A0A1N7JI21</accession>
<dbReference type="InterPro" id="IPR001789">
    <property type="entry name" value="Sig_transdc_resp-reg_receiver"/>
</dbReference>
<dbReference type="Pfam" id="PF00072">
    <property type="entry name" value="Response_reg"/>
    <property type="match status" value="1"/>
</dbReference>
<feature type="modified residue" description="4-aspartylphosphate" evidence="3">
    <location>
        <position position="55"/>
    </location>
</feature>
<proteinExistence type="predicted"/>
<evidence type="ECO:0000256" key="2">
    <source>
        <dbReference type="ARBA" id="ARBA00023012"/>
    </source>
</evidence>
<evidence type="ECO:0000256" key="1">
    <source>
        <dbReference type="ARBA" id="ARBA00022553"/>
    </source>
</evidence>
<dbReference type="InterPro" id="IPR050595">
    <property type="entry name" value="Bact_response_regulator"/>
</dbReference>
<dbReference type="GO" id="GO:0000160">
    <property type="term" value="P:phosphorelay signal transduction system"/>
    <property type="evidence" value="ECO:0007669"/>
    <property type="project" value="UniProtKB-KW"/>
</dbReference>
<reference evidence="7" key="1">
    <citation type="submission" date="2017-01" db="EMBL/GenBank/DDBJ databases">
        <authorList>
            <person name="Varghese N."/>
            <person name="Submissions S."/>
        </authorList>
    </citation>
    <scope>NUCLEOTIDE SEQUENCE [LARGE SCALE GENOMIC DNA]</scope>
    <source>
        <strain evidence="7">DSM 24913</strain>
    </source>
</reference>
<dbReference type="STRING" id="484498.SAMN05421686_10216"/>
<feature type="domain" description="Response regulatory" evidence="5">
    <location>
        <begin position="4"/>
        <end position="122"/>
    </location>
</feature>
<feature type="compositionally biased region" description="Gly residues" evidence="4">
    <location>
        <begin position="152"/>
        <end position="163"/>
    </location>
</feature>
<keyword evidence="7" id="KW-1185">Reference proteome</keyword>
<dbReference type="Proteomes" id="UP000185639">
    <property type="component" value="Unassembled WGS sequence"/>
</dbReference>
<dbReference type="OrthoDB" id="9800897at2"/>
<keyword evidence="2" id="KW-0902">Two-component regulatory system</keyword>
<dbReference type="RefSeq" id="WP_076514203.1">
    <property type="nucleotide sequence ID" value="NZ_FTOH01000002.1"/>
</dbReference>
<evidence type="ECO:0000313" key="7">
    <source>
        <dbReference type="Proteomes" id="UP000185639"/>
    </source>
</evidence>
<evidence type="ECO:0000256" key="3">
    <source>
        <dbReference type="PROSITE-ProRule" id="PRU00169"/>
    </source>
</evidence>
<organism evidence="6 7">
    <name type="scientific">Thalassolituus maritimus</name>
    <dbReference type="NCBI Taxonomy" id="484498"/>
    <lineage>
        <taxon>Bacteria</taxon>
        <taxon>Pseudomonadati</taxon>
        <taxon>Pseudomonadota</taxon>
        <taxon>Gammaproteobacteria</taxon>
        <taxon>Oceanospirillales</taxon>
        <taxon>Oceanospirillaceae</taxon>
        <taxon>Thalassolituus</taxon>
    </lineage>
</organism>
<protein>
    <submittedName>
        <fullName evidence="6">Response regulator receiver domain-containing protein</fullName>
    </submittedName>
</protein>
<dbReference type="Gene3D" id="3.40.50.2300">
    <property type="match status" value="1"/>
</dbReference>
<gene>
    <name evidence="6" type="ORF">SAMN05421686_10216</name>
</gene>
<dbReference type="SMART" id="SM00448">
    <property type="entry name" value="REC"/>
    <property type="match status" value="1"/>
</dbReference>
<dbReference type="SUPFAM" id="SSF52172">
    <property type="entry name" value="CheY-like"/>
    <property type="match status" value="1"/>
</dbReference>
<dbReference type="InterPro" id="IPR011006">
    <property type="entry name" value="CheY-like_superfamily"/>
</dbReference>
<sequence>MKLRVLVVDDAAFVRDLVKKAVRDTYPGCEINEAVDGRKAVTVMNQREINLVLCDWEMPEMSGIEVLEWMRSDERYKKTPFMMITSRGDRDHVVKAVQSGVSDYIGKPFTRENFVAKVSKVVAKHLGVKPGEGPAFKGMPGQQSADVLMGKPAGGDASGGKGAGKPVAQDMGGASVLMGGSSSPEAAPATKPKSKARGVASVRFGSGSSAKLVLKDINLQEMIGVFRRDGALPALLEPAVADIVDQDSGDVARINGYVRMMQAQEPHPEAETIQMLIRFVDDDEDKLAVLSRFIAKVR</sequence>